<keyword evidence="1" id="KW-1133">Transmembrane helix</keyword>
<sequence length="407" mass="47569">MENGVFYEPFGWERGTKPHPWSHQIPITYIIFLFLFQIIFAVVMFTVAIRRLKKEYSEEYRDRFKIIQMWFIIFSLVTKNIYCWLCLFRLQDMEFFHLPILALTSFFFYFFEVINNACWLAFIFHLKYMKSGLTNQTLAKVFREELTLGIIVLIIAILCILAWIGIMLASIIYGCHKSEIFAIDPQLFDPPQCESVNFAIRFYTIGLFSIGALAVMMKVVIGLLMLKLMKGNLYYPYIKVKKSVIFTIVATIVIISANAAYNFVNNFSFSIWIIFLLSLEKVSTQTLIMRAASTFLNSLFEVFLMCYTAENIDFKYYMLVLLEGRRRSSYASRISIFLKKNKVNHMNGENGRHLLDESLSDGNSSLNLTFEEALNQEEMSIANLVEKRKDTENSFERKQTCYFNKSS</sequence>
<organism evidence="2 3">
    <name type="scientific">Euplotes crassus</name>
    <dbReference type="NCBI Taxonomy" id="5936"/>
    <lineage>
        <taxon>Eukaryota</taxon>
        <taxon>Sar</taxon>
        <taxon>Alveolata</taxon>
        <taxon>Ciliophora</taxon>
        <taxon>Intramacronucleata</taxon>
        <taxon>Spirotrichea</taxon>
        <taxon>Hypotrichia</taxon>
        <taxon>Euplotida</taxon>
        <taxon>Euplotidae</taxon>
        <taxon>Moneuplotes</taxon>
    </lineage>
</organism>
<gene>
    <name evidence="2" type="ORF">ECRASSUSDP1_LOCUS2494</name>
</gene>
<dbReference type="EMBL" id="CAMPGE010002383">
    <property type="protein sequence ID" value="CAI2361184.1"/>
    <property type="molecule type" value="Genomic_DNA"/>
</dbReference>
<evidence type="ECO:0000313" key="2">
    <source>
        <dbReference type="EMBL" id="CAI2361184.1"/>
    </source>
</evidence>
<reference evidence="2" key="1">
    <citation type="submission" date="2023-07" db="EMBL/GenBank/DDBJ databases">
        <authorList>
            <consortium name="AG Swart"/>
            <person name="Singh M."/>
            <person name="Singh A."/>
            <person name="Seah K."/>
            <person name="Emmerich C."/>
        </authorList>
    </citation>
    <scope>NUCLEOTIDE SEQUENCE</scope>
    <source>
        <strain evidence="2">DP1</strain>
    </source>
</reference>
<feature type="transmembrane region" description="Helical" evidence="1">
    <location>
        <begin position="200"/>
        <end position="224"/>
    </location>
</feature>
<name>A0AAD1X583_EUPCR</name>
<protein>
    <recommendedName>
        <fullName evidence="4">Transmembrane protein</fullName>
    </recommendedName>
</protein>
<keyword evidence="1" id="KW-0812">Transmembrane</keyword>
<evidence type="ECO:0008006" key="4">
    <source>
        <dbReference type="Google" id="ProtNLM"/>
    </source>
</evidence>
<feature type="transmembrane region" description="Helical" evidence="1">
    <location>
        <begin position="244"/>
        <end position="263"/>
    </location>
</feature>
<feature type="transmembrane region" description="Helical" evidence="1">
    <location>
        <begin position="27"/>
        <end position="49"/>
    </location>
</feature>
<accession>A0AAD1X583</accession>
<evidence type="ECO:0000256" key="1">
    <source>
        <dbReference type="SAM" id="Phobius"/>
    </source>
</evidence>
<keyword evidence="3" id="KW-1185">Reference proteome</keyword>
<feature type="transmembrane region" description="Helical" evidence="1">
    <location>
        <begin position="96"/>
        <end position="126"/>
    </location>
</feature>
<feature type="transmembrane region" description="Helical" evidence="1">
    <location>
        <begin position="146"/>
        <end position="173"/>
    </location>
</feature>
<dbReference type="AlphaFoldDB" id="A0AAD1X583"/>
<keyword evidence="1" id="KW-0472">Membrane</keyword>
<proteinExistence type="predicted"/>
<comment type="caution">
    <text evidence="2">The sequence shown here is derived from an EMBL/GenBank/DDBJ whole genome shotgun (WGS) entry which is preliminary data.</text>
</comment>
<evidence type="ECO:0000313" key="3">
    <source>
        <dbReference type="Proteomes" id="UP001295684"/>
    </source>
</evidence>
<dbReference type="Proteomes" id="UP001295684">
    <property type="component" value="Unassembled WGS sequence"/>
</dbReference>
<feature type="transmembrane region" description="Helical" evidence="1">
    <location>
        <begin position="70"/>
        <end position="90"/>
    </location>
</feature>